<evidence type="ECO:0000313" key="1">
    <source>
        <dbReference type="EMBL" id="JAD95812.1"/>
    </source>
</evidence>
<dbReference type="EMBL" id="GBRH01202083">
    <property type="protein sequence ID" value="JAD95812.1"/>
    <property type="molecule type" value="Transcribed_RNA"/>
</dbReference>
<sequence>MPPTPHPATPRPSIIVVCESVPTTLSG</sequence>
<proteinExistence type="predicted"/>
<reference evidence="1" key="2">
    <citation type="journal article" date="2015" name="Data Brief">
        <title>Shoot transcriptome of the giant reed, Arundo donax.</title>
        <authorList>
            <person name="Barrero R.A."/>
            <person name="Guerrero F.D."/>
            <person name="Moolhuijzen P."/>
            <person name="Goolsby J.A."/>
            <person name="Tidwell J."/>
            <person name="Bellgard S.E."/>
            <person name="Bellgard M.I."/>
        </authorList>
    </citation>
    <scope>NUCLEOTIDE SEQUENCE</scope>
    <source>
        <tissue evidence="1">Shoot tissue taken approximately 20 cm above the soil surface</tissue>
    </source>
</reference>
<organism evidence="1">
    <name type="scientific">Arundo donax</name>
    <name type="common">Giant reed</name>
    <name type="synonym">Donax arundinaceus</name>
    <dbReference type="NCBI Taxonomy" id="35708"/>
    <lineage>
        <taxon>Eukaryota</taxon>
        <taxon>Viridiplantae</taxon>
        <taxon>Streptophyta</taxon>
        <taxon>Embryophyta</taxon>
        <taxon>Tracheophyta</taxon>
        <taxon>Spermatophyta</taxon>
        <taxon>Magnoliopsida</taxon>
        <taxon>Liliopsida</taxon>
        <taxon>Poales</taxon>
        <taxon>Poaceae</taxon>
        <taxon>PACMAD clade</taxon>
        <taxon>Arundinoideae</taxon>
        <taxon>Arundineae</taxon>
        <taxon>Arundo</taxon>
    </lineage>
</organism>
<dbReference type="AlphaFoldDB" id="A0A0A9EID1"/>
<protein>
    <submittedName>
        <fullName evidence="1">Uncharacterized protein</fullName>
    </submittedName>
</protein>
<reference evidence="1" key="1">
    <citation type="submission" date="2014-09" db="EMBL/GenBank/DDBJ databases">
        <authorList>
            <person name="Magalhaes I.L.F."/>
            <person name="Oliveira U."/>
            <person name="Santos F.R."/>
            <person name="Vidigal T.H.D.A."/>
            <person name="Brescovit A.D."/>
            <person name="Santos A.J."/>
        </authorList>
    </citation>
    <scope>NUCLEOTIDE SEQUENCE</scope>
    <source>
        <tissue evidence="1">Shoot tissue taken approximately 20 cm above the soil surface</tissue>
    </source>
</reference>
<name>A0A0A9EID1_ARUDO</name>
<accession>A0A0A9EID1</accession>